<keyword evidence="2" id="KW-0812">Transmembrane</keyword>
<feature type="transmembrane region" description="Helical" evidence="2">
    <location>
        <begin position="101"/>
        <end position="123"/>
    </location>
</feature>
<dbReference type="AlphaFoldDB" id="G8R830"/>
<evidence type="ECO:0008006" key="5">
    <source>
        <dbReference type="Google" id="ProtNLM"/>
    </source>
</evidence>
<evidence type="ECO:0000313" key="3">
    <source>
        <dbReference type="EMBL" id="AEV31353.1"/>
    </source>
</evidence>
<keyword evidence="2" id="KW-0472">Membrane</keyword>
<dbReference type="Proteomes" id="UP000005631">
    <property type="component" value="Chromosome"/>
</dbReference>
<dbReference type="STRING" id="926562.Oweho_0332"/>
<evidence type="ECO:0000256" key="2">
    <source>
        <dbReference type="SAM" id="Phobius"/>
    </source>
</evidence>
<dbReference type="EMBL" id="CP003156">
    <property type="protein sequence ID" value="AEV31353.1"/>
    <property type="molecule type" value="Genomic_DNA"/>
</dbReference>
<sequence>MIGDFFIWCAGSDTSILKRCPRSERIKHMGFGTLVLIPAILAFVSMTYALSTVGQLQEHFWLALLGGIVWALIIFSFDRYIVSTHRRKLENKDEFKSPAFYLRFFFALILGIVISHPIVLLYFDGSITDTIKQNKVEHQKTIQTEYDRRIQKIENQLAVLDSNYSAKEKARDIQARLVAREIDGEVLKNAKGEIVTTGIYGKGPSAENKILHLKQLDAELALLRANDSVVKSSLYAEITQLKDEADSSISAYNVSFDYLRRELALEQMKEEHAIVGMTQAFLMLLFILVDTLPVNFKTFSPFGMYDKILLEDSKIVRELNSYDRATLLQKAYQKLNADFAGENQI</sequence>
<protein>
    <recommendedName>
        <fullName evidence="5">DUF4407 domain-containing protein</fullName>
    </recommendedName>
</protein>
<feature type="transmembrane region" description="Helical" evidence="2">
    <location>
        <begin position="60"/>
        <end position="81"/>
    </location>
</feature>
<evidence type="ECO:0000313" key="4">
    <source>
        <dbReference type="Proteomes" id="UP000005631"/>
    </source>
</evidence>
<feature type="coiled-coil region" evidence="1">
    <location>
        <begin position="143"/>
        <end position="170"/>
    </location>
</feature>
<dbReference type="HOGENOM" id="CLU_046542_0_0_10"/>
<dbReference type="eggNOG" id="COG4192">
    <property type="taxonomic scope" value="Bacteria"/>
</dbReference>
<proteinExistence type="predicted"/>
<evidence type="ECO:0000256" key="1">
    <source>
        <dbReference type="SAM" id="Coils"/>
    </source>
</evidence>
<accession>G8R830</accession>
<organism evidence="3 4">
    <name type="scientific">Owenweeksia hongkongensis (strain DSM 17368 / CIP 108786 / JCM 12287 / NRRL B-23963 / UST20020801)</name>
    <dbReference type="NCBI Taxonomy" id="926562"/>
    <lineage>
        <taxon>Bacteria</taxon>
        <taxon>Pseudomonadati</taxon>
        <taxon>Bacteroidota</taxon>
        <taxon>Flavobacteriia</taxon>
        <taxon>Flavobacteriales</taxon>
        <taxon>Owenweeksiaceae</taxon>
        <taxon>Owenweeksia</taxon>
    </lineage>
</organism>
<dbReference type="RefSeq" id="WP_014200714.1">
    <property type="nucleotide sequence ID" value="NC_016599.1"/>
</dbReference>
<keyword evidence="4" id="KW-1185">Reference proteome</keyword>
<reference evidence="3 4" key="1">
    <citation type="journal article" date="2012" name="Stand. Genomic Sci.">
        <title>Genome sequence of the orange-pigmented seawater bacterium Owenweeksia hongkongensis type strain (UST20020801(T)).</title>
        <authorList>
            <person name="Riedel T."/>
            <person name="Held B."/>
            <person name="Nolan M."/>
            <person name="Lucas S."/>
            <person name="Lapidus A."/>
            <person name="Tice H."/>
            <person name="Del Rio T.G."/>
            <person name="Cheng J.F."/>
            <person name="Han C."/>
            <person name="Tapia R."/>
            <person name="Goodwin L.A."/>
            <person name="Pitluck S."/>
            <person name="Liolios K."/>
            <person name="Mavromatis K."/>
            <person name="Pagani I."/>
            <person name="Ivanova N."/>
            <person name="Mikhailova N."/>
            <person name="Pati A."/>
            <person name="Chen A."/>
            <person name="Palaniappan K."/>
            <person name="Rohde M."/>
            <person name="Tindall B.J."/>
            <person name="Detter J.C."/>
            <person name="Goker M."/>
            <person name="Woyke T."/>
            <person name="Bristow J."/>
            <person name="Eisen J.A."/>
            <person name="Markowitz V."/>
            <person name="Hugenholtz P."/>
            <person name="Klenk H.P."/>
            <person name="Kyrpides N.C."/>
        </authorList>
    </citation>
    <scope>NUCLEOTIDE SEQUENCE</scope>
    <source>
        <strain evidence="4">DSM 17368 / JCM 12287 / NRRL B-23963</strain>
    </source>
</reference>
<dbReference type="KEGG" id="oho:Oweho_0332"/>
<name>G8R830_OWEHD</name>
<feature type="transmembrane region" description="Helical" evidence="2">
    <location>
        <begin position="28"/>
        <end position="48"/>
    </location>
</feature>
<dbReference type="OrthoDB" id="594406at2"/>
<dbReference type="Pfam" id="PF14362">
    <property type="entry name" value="DUF4407"/>
    <property type="match status" value="1"/>
</dbReference>
<gene>
    <name evidence="3" type="ordered locus">Oweho_0332</name>
</gene>
<keyword evidence="1" id="KW-0175">Coiled coil</keyword>
<keyword evidence="2" id="KW-1133">Transmembrane helix</keyword>
<dbReference type="InterPro" id="IPR025519">
    <property type="entry name" value="DUF4407"/>
</dbReference>